<accession>A0ACB6QJL9</accession>
<dbReference type="Proteomes" id="UP000799755">
    <property type="component" value="Unassembled WGS sequence"/>
</dbReference>
<evidence type="ECO:0000313" key="1">
    <source>
        <dbReference type="EMBL" id="KAF2467081.1"/>
    </source>
</evidence>
<comment type="caution">
    <text evidence="1">The sequence shown here is derived from an EMBL/GenBank/DDBJ whole genome shotgun (WGS) entry which is preliminary data.</text>
</comment>
<dbReference type="EMBL" id="MU003522">
    <property type="protein sequence ID" value="KAF2467081.1"/>
    <property type="molecule type" value="Genomic_DNA"/>
</dbReference>
<gene>
    <name evidence="1" type="ORF">BDR25DRAFT_305868</name>
</gene>
<name>A0ACB6QJL9_9PLEO</name>
<evidence type="ECO:0000313" key="2">
    <source>
        <dbReference type="Proteomes" id="UP000799755"/>
    </source>
</evidence>
<keyword evidence="2" id="KW-1185">Reference proteome</keyword>
<sequence>MFTLRLLRRPARQFLSRPLSTSPASIVLPRARAFHASTSRKSESDTLLYLPHEMLQALHLGLPWYAVLPVAAFIVRALLVTTMGSRARAIQGRYLGLQPVRHAIALQTQAEIMNKGGFRSPKDARIAVVRAVKRESGELDIRWNCRLRGQLGWSLAQFPIFIFMQETIRKMTGMPEGLFGLAKRTVQFEGDSSTLVGGATEAAPVHLQSSEWFEPSLTTEGILWFPDLIAPDPTGALPYIVSALMFATVYRSNSAPDSYGKIPRTTRVVRALLMGIALLIGPLLQNFPAAMMYYWACSTSSALLWNYWLDRKYPSVQGYGKCRRPLLMMPPPPKTRRM</sequence>
<protein>
    <submittedName>
        <fullName evidence="1">Uncharacterized protein</fullName>
    </submittedName>
</protein>
<proteinExistence type="predicted"/>
<organism evidence="1 2">
    <name type="scientific">Lindgomyces ingoldianus</name>
    <dbReference type="NCBI Taxonomy" id="673940"/>
    <lineage>
        <taxon>Eukaryota</taxon>
        <taxon>Fungi</taxon>
        <taxon>Dikarya</taxon>
        <taxon>Ascomycota</taxon>
        <taxon>Pezizomycotina</taxon>
        <taxon>Dothideomycetes</taxon>
        <taxon>Pleosporomycetidae</taxon>
        <taxon>Pleosporales</taxon>
        <taxon>Lindgomycetaceae</taxon>
        <taxon>Lindgomyces</taxon>
    </lineage>
</organism>
<reference evidence="1" key="1">
    <citation type="journal article" date="2020" name="Stud. Mycol.">
        <title>101 Dothideomycetes genomes: a test case for predicting lifestyles and emergence of pathogens.</title>
        <authorList>
            <person name="Haridas S."/>
            <person name="Albert R."/>
            <person name="Binder M."/>
            <person name="Bloem J."/>
            <person name="Labutti K."/>
            <person name="Salamov A."/>
            <person name="Andreopoulos B."/>
            <person name="Baker S."/>
            <person name="Barry K."/>
            <person name="Bills G."/>
            <person name="Bluhm B."/>
            <person name="Cannon C."/>
            <person name="Castanera R."/>
            <person name="Culley D."/>
            <person name="Daum C."/>
            <person name="Ezra D."/>
            <person name="Gonzalez J."/>
            <person name="Henrissat B."/>
            <person name="Kuo A."/>
            <person name="Liang C."/>
            <person name="Lipzen A."/>
            <person name="Lutzoni F."/>
            <person name="Magnuson J."/>
            <person name="Mondo S."/>
            <person name="Nolan M."/>
            <person name="Ohm R."/>
            <person name="Pangilinan J."/>
            <person name="Park H.-J."/>
            <person name="Ramirez L."/>
            <person name="Alfaro M."/>
            <person name="Sun H."/>
            <person name="Tritt A."/>
            <person name="Yoshinaga Y."/>
            <person name="Zwiers L.-H."/>
            <person name="Turgeon B."/>
            <person name="Goodwin S."/>
            <person name="Spatafora J."/>
            <person name="Crous P."/>
            <person name="Grigoriev I."/>
        </authorList>
    </citation>
    <scope>NUCLEOTIDE SEQUENCE</scope>
    <source>
        <strain evidence="1">ATCC 200398</strain>
    </source>
</reference>